<proteinExistence type="predicted"/>
<protein>
    <submittedName>
        <fullName evidence="2">Uncharacterized protein</fullName>
    </submittedName>
</protein>
<evidence type="ECO:0000313" key="2">
    <source>
        <dbReference type="EMBL" id="TPP57978.1"/>
    </source>
</evidence>
<organism evidence="2 3">
    <name type="scientific">Fasciola gigantica</name>
    <name type="common">Giant liver fluke</name>
    <dbReference type="NCBI Taxonomy" id="46835"/>
    <lineage>
        <taxon>Eukaryota</taxon>
        <taxon>Metazoa</taxon>
        <taxon>Spiralia</taxon>
        <taxon>Lophotrochozoa</taxon>
        <taxon>Platyhelminthes</taxon>
        <taxon>Trematoda</taxon>
        <taxon>Digenea</taxon>
        <taxon>Plagiorchiida</taxon>
        <taxon>Echinostomata</taxon>
        <taxon>Echinostomatoidea</taxon>
        <taxon>Fasciolidae</taxon>
        <taxon>Fasciola</taxon>
    </lineage>
</organism>
<dbReference type="Proteomes" id="UP000316759">
    <property type="component" value="Unassembled WGS sequence"/>
</dbReference>
<accession>A0A504YI52</accession>
<dbReference type="EMBL" id="SUNJ01012518">
    <property type="protein sequence ID" value="TPP57978.1"/>
    <property type="molecule type" value="Genomic_DNA"/>
</dbReference>
<comment type="caution">
    <text evidence="2">The sequence shown here is derived from an EMBL/GenBank/DDBJ whole genome shotgun (WGS) entry which is preliminary data.</text>
</comment>
<evidence type="ECO:0000313" key="3">
    <source>
        <dbReference type="Proteomes" id="UP000316759"/>
    </source>
</evidence>
<dbReference type="AlphaFoldDB" id="A0A504YI52"/>
<reference evidence="2 3" key="1">
    <citation type="submission" date="2019-04" db="EMBL/GenBank/DDBJ databases">
        <title>Annotation for the trematode Fasciola gigantica.</title>
        <authorList>
            <person name="Choi Y.-J."/>
        </authorList>
    </citation>
    <scope>NUCLEOTIDE SEQUENCE [LARGE SCALE GENOMIC DNA]</scope>
    <source>
        <strain evidence="2">Uganda_cow_1</strain>
    </source>
</reference>
<keyword evidence="3" id="KW-1185">Reference proteome</keyword>
<keyword evidence="1" id="KW-0732">Signal</keyword>
<feature type="signal peptide" evidence="1">
    <location>
        <begin position="1"/>
        <end position="22"/>
    </location>
</feature>
<name>A0A504YI52_FASGI</name>
<feature type="chain" id="PRO_5021340623" evidence="1">
    <location>
        <begin position="23"/>
        <end position="164"/>
    </location>
</feature>
<gene>
    <name evidence="2" type="ORF">FGIG_02999</name>
</gene>
<evidence type="ECO:0000256" key="1">
    <source>
        <dbReference type="SAM" id="SignalP"/>
    </source>
</evidence>
<sequence length="164" mass="19266">MQLSYLILFFWFVFRAQNPVWCVAVRDGTVNITKWLKMKPNKNLPEVMHQFHEFAKPMFFELPNFQPQLMQFRRYTCYVCTGCRVVTPSVTLTRSNCYECVMVLNWQYPPHRLCNTNPVTVCHKIPNARCCLKNLCNSLSRPTVNKILLMATLLVAIIYLLNPK</sequence>